<feature type="binding site" evidence="13">
    <location>
        <position position="51"/>
    </location>
    <ligand>
        <name>ATP</name>
        <dbReference type="ChEBI" id="CHEBI:30616"/>
    </ligand>
</feature>
<evidence type="ECO:0000256" key="1">
    <source>
        <dbReference type="ARBA" id="ARBA00005064"/>
    </source>
</evidence>
<dbReference type="FunFam" id="3.30.1490.20:FF:000004">
    <property type="entry name" value="Succinate--CoA ligase [ADP-forming] subunit beta, mitochondrial"/>
    <property type="match status" value="1"/>
</dbReference>
<dbReference type="Pfam" id="PF08442">
    <property type="entry name" value="ATP-grasp_2"/>
    <property type="match status" value="1"/>
</dbReference>
<dbReference type="InterPro" id="IPR005811">
    <property type="entry name" value="SUCC_ACL_C"/>
</dbReference>
<keyword evidence="9 13" id="KW-0496">Mitochondrion</keyword>
<dbReference type="InParanoid" id="B3RWF5"/>
<dbReference type="Gene3D" id="3.30.470.20">
    <property type="entry name" value="ATP-grasp fold, B domain"/>
    <property type="match status" value="1"/>
</dbReference>
<dbReference type="GO" id="GO:0006099">
    <property type="term" value="P:tricarboxylic acid cycle"/>
    <property type="evidence" value="ECO:0000318"/>
    <property type="project" value="GO_Central"/>
</dbReference>
<dbReference type="AlphaFoldDB" id="B3RWF5"/>
<dbReference type="GO" id="GO:0006104">
    <property type="term" value="P:succinyl-CoA metabolic process"/>
    <property type="evidence" value="ECO:0000318"/>
    <property type="project" value="GO_Central"/>
</dbReference>
<dbReference type="PROSITE" id="PS01217">
    <property type="entry name" value="SUCCINYL_COA_LIG_3"/>
    <property type="match status" value="1"/>
</dbReference>
<dbReference type="InterPro" id="IPR013650">
    <property type="entry name" value="ATP-grasp_succ-CoA_synth-type"/>
</dbReference>
<comment type="subcellular location">
    <subcellularLocation>
        <location evidence="13">Mitochondrion</location>
    </subcellularLocation>
</comment>
<evidence type="ECO:0000256" key="3">
    <source>
        <dbReference type="ARBA" id="ARBA00022598"/>
    </source>
</evidence>
<dbReference type="PANTHER" id="PTHR11815:SF1">
    <property type="entry name" value="SUCCINATE--COA LIGASE [ADP-FORMING] SUBUNIT BETA, MITOCHONDRIAL"/>
    <property type="match status" value="1"/>
</dbReference>
<feature type="domain" description="ATP-grasp" evidence="14">
    <location>
        <begin position="14"/>
        <end position="241"/>
    </location>
</feature>
<keyword evidence="2 13" id="KW-0816">Tricarboxylic acid cycle</keyword>
<dbReference type="Pfam" id="PF00549">
    <property type="entry name" value="Ligase_CoA"/>
    <property type="match status" value="1"/>
</dbReference>
<evidence type="ECO:0000256" key="11">
    <source>
        <dbReference type="ARBA" id="ARBA00053833"/>
    </source>
</evidence>
<keyword evidence="5 13" id="KW-0547">Nucleotide-binding</keyword>
<evidence type="ECO:0000256" key="8">
    <source>
        <dbReference type="ARBA" id="ARBA00022946"/>
    </source>
</evidence>
<keyword evidence="4 13" id="KW-0479">Metal-binding</keyword>
<comment type="similarity">
    <text evidence="13">Belongs to the succinate/malate CoA ligase beta subunit family. ATP-specific subunit beta subfamily.</text>
</comment>
<gene>
    <name evidence="15" type="ORF">TRIADDRAFT_25488</name>
</gene>
<dbReference type="PhylomeDB" id="B3RWF5"/>
<proteinExistence type="inferred from homology"/>
<name>B3RWF5_TRIAD</name>
<dbReference type="SUPFAM" id="SSF52210">
    <property type="entry name" value="Succinyl-CoA synthetase domains"/>
    <property type="match status" value="1"/>
</dbReference>
<feature type="binding site" evidence="13">
    <location>
        <position position="211"/>
    </location>
    <ligand>
        <name>Mg(2+)</name>
        <dbReference type="ChEBI" id="CHEBI:18420"/>
    </ligand>
</feature>
<feature type="binding site" evidence="13">
    <location>
        <begin position="58"/>
        <end position="60"/>
    </location>
    <ligand>
        <name>ATP</name>
        <dbReference type="ChEBI" id="CHEBI:30616"/>
    </ligand>
</feature>
<evidence type="ECO:0000313" key="15">
    <source>
        <dbReference type="EMBL" id="EDV24684.1"/>
    </source>
</evidence>
<evidence type="ECO:0000256" key="7">
    <source>
        <dbReference type="ARBA" id="ARBA00022842"/>
    </source>
</evidence>
<dbReference type="STRING" id="10228.B3RWF5"/>
<evidence type="ECO:0000256" key="2">
    <source>
        <dbReference type="ARBA" id="ARBA00022532"/>
    </source>
</evidence>
<comment type="function">
    <text evidence="13">ATP-specific succinyl-CoA synthetase functions in the citric acid cycle (TCA), coupling the hydrolysis of succinyl-CoA to the synthesis of ATP and thus represents the only step of substrate-level phosphorylation in the TCA. The beta subunit provides nucleotide specificity of the enzyme and binds the substrate succinate, while the binding sites for coenzyme A and phosphate are found in the alpha subunit.</text>
</comment>
<dbReference type="GO" id="GO:0004775">
    <property type="term" value="F:succinate-CoA ligase (ADP-forming) activity"/>
    <property type="evidence" value="ECO:0000318"/>
    <property type="project" value="GO_Central"/>
</dbReference>
<evidence type="ECO:0000256" key="9">
    <source>
        <dbReference type="ARBA" id="ARBA00023128"/>
    </source>
</evidence>
<dbReference type="GO" id="GO:0042709">
    <property type="term" value="C:succinate-CoA ligase complex"/>
    <property type="evidence" value="ECO:0000318"/>
    <property type="project" value="GO_Central"/>
</dbReference>
<keyword evidence="8" id="KW-0809">Transit peptide</keyword>
<dbReference type="FunCoup" id="B3RWF5">
    <property type="interactions" value="2140"/>
</dbReference>
<feature type="site" description="Important for substrate specificity" evidence="13">
    <location>
        <position position="47"/>
    </location>
</feature>
<dbReference type="GO" id="GO:0005524">
    <property type="term" value="F:ATP binding"/>
    <property type="evidence" value="ECO:0007669"/>
    <property type="project" value="UniProtKB-UniRule"/>
</dbReference>
<protein>
    <recommendedName>
        <fullName evidence="13">Succinate--CoA ligase [ADP-forming] subunit beta, mitochondrial</fullName>
        <ecNumber evidence="13">6.2.1.5</ecNumber>
    </recommendedName>
    <alternativeName>
        <fullName evidence="13">ATP-specific succinyl-CoA synthetase subunit beta</fullName>
        <shortName evidence="13">A-SCS</shortName>
    </alternativeName>
    <alternativeName>
        <fullName evidence="13">Succinyl-CoA synthetase beta-A chain</fullName>
        <shortName evidence="13">SCS-betaA</shortName>
    </alternativeName>
</protein>
<dbReference type="GO" id="GO:0005739">
    <property type="term" value="C:mitochondrion"/>
    <property type="evidence" value="ECO:0000318"/>
    <property type="project" value="GO_Central"/>
</dbReference>
<evidence type="ECO:0000256" key="10">
    <source>
        <dbReference type="ARBA" id="ARBA00052879"/>
    </source>
</evidence>
<dbReference type="UniPathway" id="UPA00223">
    <property type="reaction ID" value="UER00999"/>
</dbReference>
<dbReference type="GeneID" id="6753787"/>
<dbReference type="OrthoDB" id="1552at2759"/>
<dbReference type="OMA" id="ITACDEV"/>
<organism evidence="15 16">
    <name type="scientific">Trichoplax adhaerens</name>
    <name type="common">Trichoplax reptans</name>
    <dbReference type="NCBI Taxonomy" id="10228"/>
    <lineage>
        <taxon>Eukaryota</taxon>
        <taxon>Metazoa</taxon>
        <taxon>Placozoa</taxon>
        <taxon>Uniplacotomia</taxon>
        <taxon>Trichoplacea</taxon>
        <taxon>Trichoplacidae</taxon>
        <taxon>Trichoplax</taxon>
    </lineage>
</organism>
<keyword evidence="6 13" id="KW-0067">ATP-binding</keyword>
<comment type="catalytic activity">
    <reaction evidence="13">
        <text>succinate + ATP + CoA = succinyl-CoA + ADP + phosphate</text>
        <dbReference type="Rhea" id="RHEA:17661"/>
        <dbReference type="ChEBI" id="CHEBI:30031"/>
        <dbReference type="ChEBI" id="CHEBI:30616"/>
        <dbReference type="ChEBI" id="CHEBI:43474"/>
        <dbReference type="ChEBI" id="CHEBI:57287"/>
        <dbReference type="ChEBI" id="CHEBI:57292"/>
        <dbReference type="ChEBI" id="CHEBI:456216"/>
        <dbReference type="EC" id="6.2.1.5"/>
    </reaction>
</comment>
<feature type="binding site" evidence="13">
    <location>
        <begin position="333"/>
        <end position="335"/>
    </location>
    <ligand>
        <name>substrate</name>
        <note>ligand shared with subunit alpha</note>
    </ligand>
</feature>
<comment type="catalytic activity">
    <reaction evidence="10">
        <text>GTP + succinate + CoA = succinyl-CoA + GDP + phosphate</text>
        <dbReference type="Rhea" id="RHEA:22120"/>
        <dbReference type="ChEBI" id="CHEBI:30031"/>
        <dbReference type="ChEBI" id="CHEBI:37565"/>
        <dbReference type="ChEBI" id="CHEBI:43474"/>
        <dbReference type="ChEBI" id="CHEBI:57287"/>
        <dbReference type="ChEBI" id="CHEBI:57292"/>
        <dbReference type="ChEBI" id="CHEBI:58189"/>
        <dbReference type="EC" id="6.2.1.4"/>
    </reaction>
</comment>
<dbReference type="RefSeq" id="XP_002112574.1">
    <property type="nucleotide sequence ID" value="XM_002112538.1"/>
</dbReference>
<dbReference type="InterPro" id="IPR016102">
    <property type="entry name" value="Succinyl-CoA_synth-like"/>
</dbReference>
<dbReference type="HAMAP" id="MF_00558">
    <property type="entry name" value="Succ_CoA_beta"/>
    <property type="match status" value="1"/>
</dbReference>
<dbReference type="InterPro" id="IPR013815">
    <property type="entry name" value="ATP_grasp_subdomain_1"/>
</dbReference>
<dbReference type="Proteomes" id="UP000009022">
    <property type="component" value="Unassembled WGS sequence"/>
</dbReference>
<dbReference type="SUPFAM" id="SSF56059">
    <property type="entry name" value="Glutathione synthetase ATP-binding domain-like"/>
    <property type="match status" value="1"/>
</dbReference>
<keyword evidence="3 13" id="KW-0436">Ligase</keyword>
<dbReference type="EC" id="6.2.1.5" evidence="13"/>
<dbReference type="InterPro" id="IPR034723">
    <property type="entry name" value="Succ_CoA_betaA_euk"/>
</dbReference>
<dbReference type="InterPro" id="IPR005809">
    <property type="entry name" value="Succ_CoA_ligase-like_bsu"/>
</dbReference>
<dbReference type="KEGG" id="tad:TRIADDRAFT_25488"/>
<dbReference type="HOGENOM" id="CLU_037430_0_0_1"/>
<dbReference type="Gene3D" id="3.40.50.261">
    <property type="entry name" value="Succinyl-CoA synthetase domains"/>
    <property type="match status" value="1"/>
</dbReference>
<dbReference type="CTD" id="6753787"/>
<evidence type="ECO:0000256" key="5">
    <source>
        <dbReference type="ARBA" id="ARBA00022741"/>
    </source>
</evidence>
<dbReference type="InterPro" id="IPR017866">
    <property type="entry name" value="Succ-CoA_synthase_bsu_CS"/>
</dbReference>
<comment type="function">
    <text evidence="11">GTP-specific succinyl-CoA synthetase functions in the citric acid cycle (TCA), coupling the hydrolysis of succinyl-CoA to the synthesis of GTP and thus represents the only step of substrate-level phosphorylation in the TCA. The beta subunit provides nucleotide specificity of the enzyme and binds the substrate succinate, while the binding sites for coenzyme A and phosphate are found in the alpha subunit.</text>
</comment>
<comment type="cofactor">
    <cofactor evidence="13">
        <name>Mg(2+)</name>
        <dbReference type="ChEBI" id="CHEBI:18420"/>
    </cofactor>
    <text evidence="13">Binds 1 Mg(2+) ion per subunit.</text>
</comment>
<dbReference type="FunFam" id="3.30.470.20:FF:000002">
    <property type="entry name" value="Succinate--CoA ligase [ADP-forming] subunit beta"/>
    <property type="match status" value="1"/>
</dbReference>
<dbReference type="HAMAP" id="MF_03220">
    <property type="entry name" value="Succ_CoA_betaA_euk"/>
    <property type="match status" value="1"/>
</dbReference>
<comment type="subunit">
    <text evidence="13">Heterodimer of an alpha and a beta subunit. The beta subunit determines specificity for ATP.</text>
</comment>
<evidence type="ECO:0000259" key="14">
    <source>
        <dbReference type="PROSITE" id="PS50975"/>
    </source>
</evidence>
<evidence type="ECO:0000256" key="4">
    <source>
        <dbReference type="ARBA" id="ARBA00022723"/>
    </source>
</evidence>
<dbReference type="NCBIfam" id="NF001913">
    <property type="entry name" value="PRK00696.1"/>
    <property type="match status" value="1"/>
</dbReference>
<dbReference type="InterPro" id="IPR011761">
    <property type="entry name" value="ATP-grasp"/>
</dbReference>
<dbReference type="EMBL" id="DS985245">
    <property type="protein sequence ID" value="EDV24684.1"/>
    <property type="molecule type" value="Genomic_DNA"/>
</dbReference>
<dbReference type="Gene3D" id="3.30.1490.20">
    <property type="entry name" value="ATP-grasp fold, A domain"/>
    <property type="match status" value="1"/>
</dbReference>
<evidence type="ECO:0000256" key="12">
    <source>
        <dbReference type="ARBA" id="ARBA00063570"/>
    </source>
</evidence>
<dbReference type="PANTHER" id="PTHR11815">
    <property type="entry name" value="SUCCINYL-COA SYNTHETASE BETA CHAIN"/>
    <property type="match status" value="1"/>
</dbReference>
<sequence length="416" mass="44587">MQIKHFSIHEHQSMQLLDQHGIRTPQSRVATTPIQVHEVASTLGSKDVVVKAQVLAGGRGKGLFESGLKGGVKIAYSPDEAKTIAANMLGHKLITKQTGGAGVLCNKVMVSERLYPRREYYFAITMDPTSMGPIIIASNQGGVDIETVAAETPEAIIKQPIDIIEGLNRDTALSIARKVGFGPEYIDQATDIIQKLYSVFIENDALMVEINPMTEDSNGNVYCMDAKVKLDTSALFRHKNLAELRDWSQEDPRDVAASKADLNYIGLDGSIGCLVNGAGLAMSTMDIIKLHGGLPANFLDVGGGATADQVTQAFQIISSDQHVNAVLVNIFGGIMRCDVIAKGIVAAADQLKLKIPIIVRLQGTRVEDAKAVIGASKFHILSCDDLDEAAKLAVKVASIVSLAKEASVEVDFTLPI</sequence>
<feature type="binding site" evidence="13">
    <location>
        <position position="276"/>
    </location>
    <ligand>
        <name>substrate</name>
        <note>ligand shared with subunit alpha</note>
    </ligand>
</feature>
<feature type="binding site" evidence="13">
    <location>
        <position position="225"/>
    </location>
    <ligand>
        <name>Mg(2+)</name>
        <dbReference type="ChEBI" id="CHEBI:18420"/>
    </ligand>
</feature>
<reference evidence="15 16" key="1">
    <citation type="journal article" date="2008" name="Nature">
        <title>The Trichoplax genome and the nature of placozoans.</title>
        <authorList>
            <person name="Srivastava M."/>
            <person name="Begovic E."/>
            <person name="Chapman J."/>
            <person name="Putnam N.H."/>
            <person name="Hellsten U."/>
            <person name="Kawashima T."/>
            <person name="Kuo A."/>
            <person name="Mitros T."/>
            <person name="Salamov A."/>
            <person name="Carpenter M.L."/>
            <person name="Signorovitch A.Y."/>
            <person name="Moreno M.A."/>
            <person name="Kamm K."/>
            <person name="Grimwood J."/>
            <person name="Schmutz J."/>
            <person name="Shapiro H."/>
            <person name="Grigoriev I.V."/>
            <person name="Buss L.W."/>
            <person name="Schierwater B."/>
            <person name="Dellaporta S.L."/>
            <person name="Rokhsar D.S."/>
        </authorList>
    </citation>
    <scope>NUCLEOTIDE SEQUENCE [LARGE SCALE GENOMIC DNA]</scope>
    <source>
        <strain evidence="15 16">Grell-BS-1999</strain>
    </source>
</reference>
<dbReference type="eggNOG" id="KOG2799">
    <property type="taxonomic scope" value="Eukaryota"/>
</dbReference>
<accession>B3RWF5</accession>
<comment type="subunit">
    <text evidence="12">Heterodimer of an alpha and a beta subunit. The beta subunit determines specificity for GTP.</text>
</comment>
<dbReference type="PIRSF" id="PIRSF001554">
    <property type="entry name" value="SucCS_beta"/>
    <property type="match status" value="1"/>
</dbReference>
<dbReference type="GO" id="GO:0000287">
    <property type="term" value="F:magnesium ion binding"/>
    <property type="evidence" value="ECO:0007669"/>
    <property type="project" value="UniProtKB-UniRule"/>
</dbReference>
<comment type="pathway">
    <text evidence="1 13">Carbohydrate metabolism; tricarboxylic acid cycle; succinate from succinyl-CoA (ligase route): step 1/1.</text>
</comment>
<dbReference type="NCBIfam" id="TIGR01016">
    <property type="entry name" value="sucCoAbeta"/>
    <property type="match status" value="1"/>
</dbReference>
<dbReference type="GO" id="GO:0004776">
    <property type="term" value="F:succinate-CoA ligase (GDP-forming) activity"/>
    <property type="evidence" value="ECO:0007669"/>
    <property type="project" value="UniProtKB-EC"/>
</dbReference>
<evidence type="ECO:0000256" key="6">
    <source>
        <dbReference type="ARBA" id="ARBA00022840"/>
    </source>
</evidence>
<keyword evidence="7 13" id="KW-0460">Magnesium</keyword>
<keyword evidence="16" id="KW-1185">Reference proteome</keyword>
<dbReference type="PROSITE" id="PS50975">
    <property type="entry name" value="ATP_GRASP"/>
    <property type="match status" value="1"/>
</dbReference>
<evidence type="ECO:0000313" key="16">
    <source>
        <dbReference type="Proteomes" id="UP000009022"/>
    </source>
</evidence>
<evidence type="ECO:0000256" key="13">
    <source>
        <dbReference type="HAMAP-Rule" id="MF_03220"/>
    </source>
</evidence>
<dbReference type="FunFam" id="3.40.50.261:FF:000001">
    <property type="entry name" value="Succinate--CoA ligase [ADP-forming] subunit beta"/>
    <property type="match status" value="1"/>
</dbReference>
<feature type="site" description="Important for substrate specificity" evidence="13">
    <location>
        <position position="115"/>
    </location>
</feature>